<dbReference type="GO" id="GO:0005634">
    <property type="term" value="C:nucleus"/>
    <property type="evidence" value="ECO:0007669"/>
    <property type="project" value="UniProtKB-SubCell"/>
</dbReference>
<evidence type="ECO:0000259" key="8">
    <source>
        <dbReference type="PROSITE" id="PS50071"/>
    </source>
</evidence>
<dbReference type="GO" id="GO:0003677">
    <property type="term" value="F:DNA binding"/>
    <property type="evidence" value="ECO:0007669"/>
    <property type="project" value="UniProtKB-UniRule"/>
</dbReference>
<comment type="subcellular location">
    <subcellularLocation>
        <location evidence="1 5 6">Nucleus</location>
    </subcellularLocation>
</comment>
<dbReference type="AlphaFoldDB" id="A0ABD0T1Y2"/>
<name>A0ABD0T1Y2_LOXSC</name>
<dbReference type="InterPro" id="IPR017970">
    <property type="entry name" value="Homeobox_CS"/>
</dbReference>
<proteinExistence type="predicted"/>
<evidence type="ECO:0000313" key="9">
    <source>
        <dbReference type="EMBL" id="KAL0832018.1"/>
    </source>
</evidence>
<evidence type="ECO:0000256" key="7">
    <source>
        <dbReference type="SAM" id="MobiDB-lite"/>
    </source>
</evidence>
<dbReference type="SUPFAM" id="SSF46689">
    <property type="entry name" value="Homeodomain-like"/>
    <property type="match status" value="1"/>
</dbReference>
<dbReference type="PANTHER" id="PTHR24333">
    <property type="entry name" value="HOMEO BOX HB9 LIKE A-RELATED"/>
    <property type="match status" value="1"/>
</dbReference>
<evidence type="ECO:0000256" key="3">
    <source>
        <dbReference type="ARBA" id="ARBA00023155"/>
    </source>
</evidence>
<dbReference type="CDD" id="cd00086">
    <property type="entry name" value="homeodomain"/>
    <property type="match status" value="1"/>
</dbReference>
<protein>
    <recommendedName>
        <fullName evidence="8">Homeobox domain-containing protein</fullName>
    </recommendedName>
</protein>
<sequence length="294" mass="33861">MFSNVLMTTLTPLCNTNENTCWQNRPFTTIWPEDQQPTSTTQSWEKPKYAEVKKTIKKKKRLRTAFSTEQVQVLEKTYFERKYVDAQKRRQLAHTLNIGERSIKVWFQNRRMKEKRESSESSDSSTEAISLEDSPSRPVPTSPSLNQVEVSYVTPEVGSNQPLSNMISEVVDNEANSNQAYSNQAYSSLAYSNQAYSNQAYSNQDYIHYQPNSHFCQNSSNYYSNNSTESQTSAMSMLPQAEPFADDRSTYPTSYYPTLVDYFLGESYQSESSNNINTGIQWSLNDIDLNYFQN</sequence>
<dbReference type="PROSITE" id="PS50071">
    <property type="entry name" value="HOMEOBOX_2"/>
    <property type="match status" value="1"/>
</dbReference>
<dbReference type="EMBL" id="JBEDNZ010000011">
    <property type="protein sequence ID" value="KAL0832018.1"/>
    <property type="molecule type" value="Genomic_DNA"/>
</dbReference>
<feature type="region of interest" description="Disordered" evidence="7">
    <location>
        <begin position="110"/>
        <end position="145"/>
    </location>
</feature>
<keyword evidence="2 5" id="KW-0238">DNA-binding</keyword>
<dbReference type="InterPro" id="IPR009057">
    <property type="entry name" value="Homeodomain-like_sf"/>
</dbReference>
<dbReference type="Pfam" id="PF00046">
    <property type="entry name" value="Homeodomain"/>
    <property type="match status" value="1"/>
</dbReference>
<evidence type="ECO:0000256" key="4">
    <source>
        <dbReference type="ARBA" id="ARBA00023242"/>
    </source>
</evidence>
<dbReference type="InterPro" id="IPR050848">
    <property type="entry name" value="Homeobox_TF"/>
</dbReference>
<feature type="domain" description="Homeobox" evidence="8">
    <location>
        <begin position="57"/>
        <end position="117"/>
    </location>
</feature>
<evidence type="ECO:0000313" key="10">
    <source>
        <dbReference type="Proteomes" id="UP001549921"/>
    </source>
</evidence>
<comment type="caution">
    <text evidence="9">The sequence shown here is derived from an EMBL/GenBank/DDBJ whole genome shotgun (WGS) entry which is preliminary data.</text>
</comment>
<dbReference type="PANTHER" id="PTHR24333:SF5">
    <property type="entry name" value="VENT HOMEOBOX"/>
    <property type="match status" value="1"/>
</dbReference>
<gene>
    <name evidence="9" type="ORF">ABMA28_001515</name>
</gene>
<accession>A0ABD0T1Y2</accession>
<dbReference type="Gene3D" id="1.10.10.60">
    <property type="entry name" value="Homeodomain-like"/>
    <property type="match status" value="1"/>
</dbReference>
<dbReference type="PROSITE" id="PS00027">
    <property type="entry name" value="HOMEOBOX_1"/>
    <property type="match status" value="1"/>
</dbReference>
<dbReference type="Proteomes" id="UP001549921">
    <property type="component" value="Unassembled WGS sequence"/>
</dbReference>
<evidence type="ECO:0000256" key="1">
    <source>
        <dbReference type="ARBA" id="ARBA00004123"/>
    </source>
</evidence>
<feature type="compositionally biased region" description="Low complexity" evidence="7">
    <location>
        <begin position="121"/>
        <end position="132"/>
    </location>
</feature>
<dbReference type="InterPro" id="IPR001356">
    <property type="entry name" value="HD"/>
</dbReference>
<keyword evidence="3 5" id="KW-0371">Homeobox</keyword>
<keyword evidence="4 5" id="KW-0539">Nucleus</keyword>
<reference evidence="9 10" key="1">
    <citation type="submission" date="2024-06" db="EMBL/GenBank/DDBJ databases">
        <title>A chromosome-level genome assembly of beet webworm, Loxostege sticticalis.</title>
        <authorList>
            <person name="Zhang Y."/>
        </authorList>
    </citation>
    <scope>NUCLEOTIDE SEQUENCE [LARGE SCALE GENOMIC DNA]</scope>
    <source>
        <strain evidence="9">AQ028</strain>
        <tissue evidence="9">Male pupae</tissue>
    </source>
</reference>
<evidence type="ECO:0000256" key="5">
    <source>
        <dbReference type="PROSITE-ProRule" id="PRU00108"/>
    </source>
</evidence>
<evidence type="ECO:0000256" key="6">
    <source>
        <dbReference type="RuleBase" id="RU000682"/>
    </source>
</evidence>
<evidence type="ECO:0000256" key="2">
    <source>
        <dbReference type="ARBA" id="ARBA00023125"/>
    </source>
</evidence>
<organism evidence="9 10">
    <name type="scientific">Loxostege sticticalis</name>
    <name type="common">Beet webworm moth</name>
    <dbReference type="NCBI Taxonomy" id="481309"/>
    <lineage>
        <taxon>Eukaryota</taxon>
        <taxon>Metazoa</taxon>
        <taxon>Ecdysozoa</taxon>
        <taxon>Arthropoda</taxon>
        <taxon>Hexapoda</taxon>
        <taxon>Insecta</taxon>
        <taxon>Pterygota</taxon>
        <taxon>Neoptera</taxon>
        <taxon>Endopterygota</taxon>
        <taxon>Lepidoptera</taxon>
        <taxon>Glossata</taxon>
        <taxon>Ditrysia</taxon>
        <taxon>Pyraloidea</taxon>
        <taxon>Crambidae</taxon>
        <taxon>Pyraustinae</taxon>
        <taxon>Loxostege</taxon>
    </lineage>
</organism>
<feature type="DNA-binding region" description="Homeobox" evidence="5">
    <location>
        <begin position="59"/>
        <end position="118"/>
    </location>
</feature>
<dbReference type="SMART" id="SM00389">
    <property type="entry name" value="HOX"/>
    <property type="match status" value="1"/>
</dbReference>